<dbReference type="EMBL" id="MNPL01014208">
    <property type="protein sequence ID" value="OQR71563.1"/>
    <property type="molecule type" value="Genomic_DNA"/>
</dbReference>
<feature type="transmembrane region" description="Helical" evidence="1">
    <location>
        <begin position="37"/>
        <end position="64"/>
    </location>
</feature>
<feature type="domain" description="Chitin synthase chs-1/2 N-terminal putative transporter" evidence="2">
    <location>
        <begin position="5"/>
        <end position="93"/>
    </location>
</feature>
<dbReference type="InParanoid" id="A0A1V9XDS5"/>
<evidence type="ECO:0000313" key="4">
    <source>
        <dbReference type="Proteomes" id="UP000192247"/>
    </source>
</evidence>
<evidence type="ECO:0000313" key="3">
    <source>
        <dbReference type="EMBL" id="OQR71563.1"/>
    </source>
</evidence>
<keyword evidence="4" id="KW-1185">Reference proteome</keyword>
<comment type="caution">
    <text evidence="3">The sequence shown here is derived from an EMBL/GenBank/DDBJ whole genome shotgun (WGS) entry which is preliminary data.</text>
</comment>
<dbReference type="InterPro" id="IPR055120">
    <property type="entry name" value="Chs-1/2_IV_N"/>
</dbReference>
<dbReference type="AlphaFoldDB" id="A0A1V9XDS5"/>
<evidence type="ECO:0000259" key="2">
    <source>
        <dbReference type="Pfam" id="PF23000"/>
    </source>
</evidence>
<name>A0A1V9XDS5_9ACAR</name>
<feature type="transmembrane region" description="Helical" evidence="1">
    <location>
        <begin position="6"/>
        <end position="25"/>
    </location>
</feature>
<feature type="non-terminal residue" evidence="3">
    <location>
        <position position="115"/>
    </location>
</feature>
<evidence type="ECO:0000256" key="1">
    <source>
        <dbReference type="SAM" id="Phobius"/>
    </source>
</evidence>
<organism evidence="3 4">
    <name type="scientific">Tropilaelaps mercedesae</name>
    <dbReference type="NCBI Taxonomy" id="418985"/>
    <lineage>
        <taxon>Eukaryota</taxon>
        <taxon>Metazoa</taxon>
        <taxon>Ecdysozoa</taxon>
        <taxon>Arthropoda</taxon>
        <taxon>Chelicerata</taxon>
        <taxon>Arachnida</taxon>
        <taxon>Acari</taxon>
        <taxon>Parasitiformes</taxon>
        <taxon>Mesostigmata</taxon>
        <taxon>Gamasina</taxon>
        <taxon>Dermanyssoidea</taxon>
        <taxon>Laelapidae</taxon>
        <taxon>Tropilaelaps</taxon>
    </lineage>
</organism>
<keyword evidence="1" id="KW-0472">Membrane</keyword>
<keyword evidence="1" id="KW-0812">Transmembrane</keyword>
<dbReference type="Proteomes" id="UP000192247">
    <property type="component" value="Unassembled WGS sequence"/>
</dbReference>
<proteinExistence type="predicted"/>
<dbReference type="Pfam" id="PF23000">
    <property type="entry name" value="ChitinSynthase_IV_N"/>
    <property type="match status" value="1"/>
</dbReference>
<gene>
    <name evidence="3" type="ORF">BIW11_10914</name>
</gene>
<protein>
    <recommendedName>
        <fullName evidence="2">Chitin synthase chs-1/2 N-terminal putative transporter domain-containing protein</fullName>
    </recommendedName>
</protein>
<sequence>MLQVVSWTWILLLCLVVPECLKLLASVKLCMFKPVVWPSLATISLTLVMEGLHASGCALMTFGILPELNVVRGAMLANCVFFVPALLRLSYCTSLQSTAGDYRWKIANKVIALLF</sequence>
<keyword evidence="1" id="KW-1133">Transmembrane helix</keyword>
<dbReference type="STRING" id="418985.A0A1V9XDS5"/>
<accession>A0A1V9XDS5</accession>
<dbReference type="OrthoDB" id="370884at2759"/>
<feature type="transmembrane region" description="Helical" evidence="1">
    <location>
        <begin position="70"/>
        <end position="87"/>
    </location>
</feature>
<reference evidence="3 4" key="1">
    <citation type="journal article" date="2017" name="Gigascience">
        <title>Draft genome of the honey bee ectoparasitic mite, Tropilaelaps mercedesae, is shaped by the parasitic life history.</title>
        <authorList>
            <person name="Dong X."/>
            <person name="Armstrong S.D."/>
            <person name="Xia D."/>
            <person name="Makepeace B.L."/>
            <person name="Darby A.C."/>
            <person name="Kadowaki T."/>
        </authorList>
    </citation>
    <scope>NUCLEOTIDE SEQUENCE [LARGE SCALE GENOMIC DNA]</scope>
    <source>
        <strain evidence="3">Wuxi-XJTLU</strain>
    </source>
</reference>